<feature type="region of interest" description="Disordered" evidence="1">
    <location>
        <begin position="1"/>
        <end position="74"/>
    </location>
</feature>
<evidence type="ECO:0000256" key="1">
    <source>
        <dbReference type="SAM" id="MobiDB-lite"/>
    </source>
</evidence>
<dbReference type="EMBL" id="JAAAHW010002434">
    <property type="protein sequence ID" value="KAF9991954.1"/>
    <property type="molecule type" value="Genomic_DNA"/>
</dbReference>
<feature type="compositionally biased region" description="Acidic residues" evidence="1">
    <location>
        <begin position="44"/>
        <end position="66"/>
    </location>
</feature>
<accession>A0A9P6MCJ6</accession>
<sequence>LDAAKPYQDGQAEGEVQEQVQQMREKQDYDGEQEEQEERQQEEPQYDEEQEDEEKDHDDDWEPENNDSDHGKALLARLEAHLNHKKILQSISEEEREKLNAVLHGKSHRFADKLETWAVEFKRNGAITRSQRGRHAKQHKLLLNEDIKMEIREWLYSE</sequence>
<dbReference type="Proteomes" id="UP000749646">
    <property type="component" value="Unassembled WGS sequence"/>
</dbReference>
<name>A0A9P6MCJ6_9FUNG</name>
<gene>
    <name evidence="2" type="ORF">BGZ65_012887</name>
</gene>
<feature type="compositionally biased region" description="Low complexity" evidence="1">
    <location>
        <begin position="8"/>
        <end position="22"/>
    </location>
</feature>
<feature type="non-terminal residue" evidence="2">
    <location>
        <position position="1"/>
    </location>
</feature>
<reference evidence="2" key="1">
    <citation type="journal article" date="2020" name="Fungal Divers.">
        <title>Resolving the Mortierellaceae phylogeny through synthesis of multi-gene phylogenetics and phylogenomics.</title>
        <authorList>
            <person name="Vandepol N."/>
            <person name="Liber J."/>
            <person name="Desiro A."/>
            <person name="Na H."/>
            <person name="Kennedy M."/>
            <person name="Barry K."/>
            <person name="Grigoriev I.V."/>
            <person name="Miller A.N."/>
            <person name="O'Donnell K."/>
            <person name="Stajich J.E."/>
            <person name="Bonito G."/>
        </authorList>
    </citation>
    <scope>NUCLEOTIDE SEQUENCE</scope>
    <source>
        <strain evidence="2">MES-2147</strain>
    </source>
</reference>
<evidence type="ECO:0000313" key="3">
    <source>
        <dbReference type="Proteomes" id="UP000749646"/>
    </source>
</evidence>
<proteinExistence type="predicted"/>
<dbReference type="AlphaFoldDB" id="A0A9P6MCJ6"/>
<keyword evidence="3" id="KW-1185">Reference proteome</keyword>
<evidence type="ECO:0000313" key="2">
    <source>
        <dbReference type="EMBL" id="KAF9991954.1"/>
    </source>
</evidence>
<feature type="non-terminal residue" evidence="2">
    <location>
        <position position="158"/>
    </location>
</feature>
<protein>
    <submittedName>
        <fullName evidence="2">Uncharacterized protein</fullName>
    </submittedName>
</protein>
<comment type="caution">
    <text evidence="2">The sequence shown here is derived from an EMBL/GenBank/DDBJ whole genome shotgun (WGS) entry which is preliminary data.</text>
</comment>
<organism evidence="2 3">
    <name type="scientific">Modicella reniformis</name>
    <dbReference type="NCBI Taxonomy" id="1440133"/>
    <lineage>
        <taxon>Eukaryota</taxon>
        <taxon>Fungi</taxon>
        <taxon>Fungi incertae sedis</taxon>
        <taxon>Mucoromycota</taxon>
        <taxon>Mortierellomycotina</taxon>
        <taxon>Mortierellomycetes</taxon>
        <taxon>Mortierellales</taxon>
        <taxon>Mortierellaceae</taxon>
        <taxon>Modicella</taxon>
    </lineage>
</organism>